<keyword evidence="2 4" id="KW-0238">DNA-binding</keyword>
<gene>
    <name evidence="6" type="ORF">KGA66_13155</name>
</gene>
<feature type="DNA-binding region" description="H-T-H motif" evidence="4">
    <location>
        <begin position="42"/>
        <end position="61"/>
    </location>
</feature>
<dbReference type="Pfam" id="PF00440">
    <property type="entry name" value="TetR_N"/>
    <property type="match status" value="1"/>
</dbReference>
<evidence type="ECO:0000256" key="1">
    <source>
        <dbReference type="ARBA" id="ARBA00023015"/>
    </source>
</evidence>
<sequence length="211" mass="23494">MTAPDVGPVRRRPVQRRSLERFERMLDACARLLDEVGYDELTTSEVARRAGVPIGTLYQFFDGKQALTRALARRNLDLFLDRLHVRFAAAPAVETWADAASAVVAEFVAMKREVPGFASVDFGDARPGKDYLLDERREMENNRMVAERLKVLGVHDLGLPDGPDVDRTLLVAVEAADSVLRLAFRRHPAGDPDLIAEADLLLRGYLAARLL</sequence>
<dbReference type="GO" id="GO:0003700">
    <property type="term" value="F:DNA-binding transcription factor activity"/>
    <property type="evidence" value="ECO:0007669"/>
    <property type="project" value="TreeGrafter"/>
</dbReference>
<dbReference type="SUPFAM" id="SSF46689">
    <property type="entry name" value="Homeodomain-like"/>
    <property type="match status" value="1"/>
</dbReference>
<keyword evidence="1" id="KW-0805">Transcription regulation</keyword>
<keyword evidence="7" id="KW-1185">Reference proteome</keyword>
<evidence type="ECO:0000313" key="7">
    <source>
        <dbReference type="Proteomes" id="UP000677913"/>
    </source>
</evidence>
<dbReference type="InterPro" id="IPR041674">
    <property type="entry name" value="TetR_C_22"/>
</dbReference>
<dbReference type="Proteomes" id="UP000677913">
    <property type="component" value="Unassembled WGS sequence"/>
</dbReference>
<dbReference type="EMBL" id="JAGSXH010000039">
    <property type="protein sequence ID" value="MBS2963998.1"/>
    <property type="molecule type" value="Genomic_DNA"/>
</dbReference>
<evidence type="ECO:0000259" key="5">
    <source>
        <dbReference type="PROSITE" id="PS50977"/>
    </source>
</evidence>
<dbReference type="AlphaFoldDB" id="A0A8J8BCC2"/>
<feature type="domain" description="HTH tetR-type" evidence="5">
    <location>
        <begin position="19"/>
        <end position="79"/>
    </location>
</feature>
<dbReference type="PROSITE" id="PS50977">
    <property type="entry name" value="HTH_TETR_2"/>
    <property type="match status" value="1"/>
</dbReference>
<dbReference type="PANTHER" id="PTHR30055:SF234">
    <property type="entry name" value="HTH-TYPE TRANSCRIPTIONAL REGULATOR BETI"/>
    <property type="match status" value="1"/>
</dbReference>
<dbReference type="Gene3D" id="1.10.357.10">
    <property type="entry name" value="Tetracycline Repressor, domain 2"/>
    <property type="match status" value="1"/>
</dbReference>
<organism evidence="6 7">
    <name type="scientific">Actinocrinis puniceicyclus</name>
    <dbReference type="NCBI Taxonomy" id="977794"/>
    <lineage>
        <taxon>Bacteria</taxon>
        <taxon>Bacillati</taxon>
        <taxon>Actinomycetota</taxon>
        <taxon>Actinomycetes</taxon>
        <taxon>Catenulisporales</taxon>
        <taxon>Actinospicaceae</taxon>
        <taxon>Actinocrinis</taxon>
    </lineage>
</organism>
<name>A0A8J8BCC2_9ACTN</name>
<dbReference type="InterPro" id="IPR009057">
    <property type="entry name" value="Homeodomain-like_sf"/>
</dbReference>
<dbReference type="InterPro" id="IPR001647">
    <property type="entry name" value="HTH_TetR"/>
</dbReference>
<dbReference type="Pfam" id="PF17928">
    <property type="entry name" value="TetR_C_22"/>
    <property type="match status" value="1"/>
</dbReference>
<dbReference type="InterPro" id="IPR050109">
    <property type="entry name" value="HTH-type_TetR-like_transc_reg"/>
</dbReference>
<comment type="caution">
    <text evidence="6">The sequence shown here is derived from an EMBL/GenBank/DDBJ whole genome shotgun (WGS) entry which is preliminary data.</text>
</comment>
<evidence type="ECO:0000256" key="3">
    <source>
        <dbReference type="ARBA" id="ARBA00023163"/>
    </source>
</evidence>
<accession>A0A8J8BCC2</accession>
<protein>
    <submittedName>
        <fullName evidence="6">TetR family transcriptional regulator</fullName>
    </submittedName>
</protein>
<proteinExistence type="predicted"/>
<reference evidence="6" key="1">
    <citation type="submission" date="2021-04" db="EMBL/GenBank/DDBJ databases">
        <title>Genome based classification of Actinospica acidithermotolerans sp. nov., an actinobacterium isolated from an Indonesian hot spring.</title>
        <authorList>
            <person name="Kusuma A.B."/>
            <person name="Putra K.E."/>
            <person name="Nafisah S."/>
            <person name="Loh J."/>
            <person name="Nouioui I."/>
            <person name="Goodfellow M."/>
        </authorList>
    </citation>
    <scope>NUCLEOTIDE SEQUENCE</scope>
    <source>
        <strain evidence="6">DSM 45618</strain>
    </source>
</reference>
<evidence type="ECO:0000313" key="6">
    <source>
        <dbReference type="EMBL" id="MBS2963998.1"/>
    </source>
</evidence>
<dbReference type="GO" id="GO:0000976">
    <property type="term" value="F:transcription cis-regulatory region binding"/>
    <property type="evidence" value="ECO:0007669"/>
    <property type="project" value="TreeGrafter"/>
</dbReference>
<keyword evidence="3" id="KW-0804">Transcription</keyword>
<dbReference type="PRINTS" id="PR00455">
    <property type="entry name" value="HTHTETR"/>
</dbReference>
<evidence type="ECO:0000256" key="2">
    <source>
        <dbReference type="ARBA" id="ARBA00023125"/>
    </source>
</evidence>
<evidence type="ECO:0000256" key="4">
    <source>
        <dbReference type="PROSITE-ProRule" id="PRU00335"/>
    </source>
</evidence>
<dbReference type="PANTHER" id="PTHR30055">
    <property type="entry name" value="HTH-TYPE TRANSCRIPTIONAL REGULATOR RUTR"/>
    <property type="match status" value="1"/>
</dbReference>